<dbReference type="CDD" id="cd07505">
    <property type="entry name" value="HAD_BPGM-like"/>
    <property type="match status" value="1"/>
</dbReference>
<dbReference type="InterPro" id="IPR041492">
    <property type="entry name" value="HAD_2"/>
</dbReference>
<keyword evidence="4" id="KW-0460">Magnesium</keyword>
<dbReference type="SFLD" id="SFLDS00003">
    <property type="entry name" value="Haloacid_Dehalogenase"/>
    <property type="match status" value="1"/>
</dbReference>
<dbReference type="InterPro" id="IPR023198">
    <property type="entry name" value="PGP-like_dom2"/>
</dbReference>
<dbReference type="SFLD" id="SFLDG01129">
    <property type="entry name" value="C1.5:_HAD__Beta-PGM__Phosphata"/>
    <property type="match status" value="1"/>
</dbReference>
<dbReference type="EMBL" id="QJJU01000002">
    <property type="protein sequence ID" value="PXX12102.1"/>
    <property type="molecule type" value="Genomic_DNA"/>
</dbReference>
<dbReference type="InterPro" id="IPR006439">
    <property type="entry name" value="HAD-SF_hydro_IA"/>
</dbReference>
<keyword evidence="7" id="KW-1185">Reference proteome</keyword>
<gene>
    <name evidence="6" type="ORF">C8E89_102227</name>
</gene>
<evidence type="ECO:0000256" key="5">
    <source>
        <dbReference type="ARBA" id="ARBA00023277"/>
    </source>
</evidence>
<comment type="caution">
    <text evidence="6">The sequence shown here is derived from an EMBL/GenBank/DDBJ whole genome shotgun (WGS) entry which is preliminary data.</text>
</comment>
<dbReference type="Pfam" id="PF13419">
    <property type="entry name" value="HAD_2"/>
    <property type="match status" value="1"/>
</dbReference>
<evidence type="ECO:0000256" key="3">
    <source>
        <dbReference type="ARBA" id="ARBA00022723"/>
    </source>
</evidence>
<dbReference type="InterPro" id="IPR051600">
    <property type="entry name" value="Beta-PGM-like"/>
</dbReference>
<sequence length="245" mass="26620">MSSATDVIHAWMLSDQPAVIFDFNGTLSDDEPILFDIFSELFRVHLDWAMTAEDYRDGLLGRSDREIIERAVARHGRGTEQEVTELLRLRQGVYKQRIADRNPIAEASVRLVKLLADNEIPLGIVTGAQRDDVLAVLAGSPAGESFDVLIAEEDVSEGKPHPEGFLTAARLLHRLPGDVLVFEDSVPGVQAALAAGMHCLAVAAEPSPELQTTAKAIVAALSAELVEDAVTGWRRGRASHRRPAT</sequence>
<evidence type="ECO:0000313" key="6">
    <source>
        <dbReference type="EMBL" id="PXX12102.1"/>
    </source>
</evidence>
<protein>
    <submittedName>
        <fullName evidence="6">HAD superfamily hydrolase (TIGR01509 family)</fullName>
    </submittedName>
</protein>
<dbReference type="Gene3D" id="1.10.150.240">
    <property type="entry name" value="Putative phosphatase, domain 2"/>
    <property type="match status" value="1"/>
</dbReference>
<evidence type="ECO:0000256" key="2">
    <source>
        <dbReference type="ARBA" id="ARBA00006171"/>
    </source>
</evidence>
<organism evidence="6 7">
    <name type="scientific">Mycolicibacterium moriokaense</name>
    <dbReference type="NCBI Taxonomy" id="39691"/>
    <lineage>
        <taxon>Bacteria</taxon>
        <taxon>Bacillati</taxon>
        <taxon>Actinomycetota</taxon>
        <taxon>Actinomycetes</taxon>
        <taxon>Mycobacteriales</taxon>
        <taxon>Mycobacteriaceae</taxon>
        <taxon>Mycolicibacterium</taxon>
    </lineage>
</organism>
<dbReference type="InterPro" id="IPR036412">
    <property type="entry name" value="HAD-like_sf"/>
</dbReference>
<comment type="cofactor">
    <cofactor evidence="1">
        <name>Mg(2+)</name>
        <dbReference type="ChEBI" id="CHEBI:18420"/>
    </cofactor>
</comment>
<evidence type="ECO:0000313" key="7">
    <source>
        <dbReference type="Proteomes" id="UP000247781"/>
    </source>
</evidence>
<dbReference type="GO" id="GO:0016787">
    <property type="term" value="F:hydrolase activity"/>
    <property type="evidence" value="ECO:0007669"/>
    <property type="project" value="UniProtKB-KW"/>
</dbReference>
<comment type="similarity">
    <text evidence="2">Belongs to the HAD-like hydrolase superfamily. CbbY/CbbZ/Gph/YieH family.</text>
</comment>
<evidence type="ECO:0000256" key="4">
    <source>
        <dbReference type="ARBA" id="ARBA00022842"/>
    </source>
</evidence>
<dbReference type="PANTHER" id="PTHR46193:SF18">
    <property type="entry name" value="HEXITOL PHOSPHATASE B"/>
    <property type="match status" value="1"/>
</dbReference>
<dbReference type="InterPro" id="IPR023214">
    <property type="entry name" value="HAD_sf"/>
</dbReference>
<dbReference type="OrthoDB" id="9800058at2"/>
<dbReference type="RefSeq" id="WP_110314751.1">
    <property type="nucleotide sequence ID" value="NZ_QJJU01000002.1"/>
</dbReference>
<proteinExistence type="inferred from homology"/>
<dbReference type="GO" id="GO:0046872">
    <property type="term" value="F:metal ion binding"/>
    <property type="evidence" value="ECO:0007669"/>
    <property type="project" value="UniProtKB-KW"/>
</dbReference>
<reference evidence="7" key="1">
    <citation type="submission" date="2018-05" db="EMBL/GenBank/DDBJ databases">
        <authorList>
            <person name="Deangelis K."/>
            <person name="Huntemann M."/>
            <person name="Clum A."/>
            <person name="Pillay M."/>
            <person name="Palaniappan K."/>
            <person name="Varghese N."/>
            <person name="Mikhailova N."/>
            <person name="Stamatis D."/>
            <person name="Reddy T."/>
            <person name="Daum C."/>
            <person name="Shapiro N."/>
            <person name="Ivanova N."/>
            <person name="Kyrpides N."/>
            <person name="Woyke T."/>
        </authorList>
    </citation>
    <scope>NUCLEOTIDE SEQUENCE [LARGE SCALE GENOMIC DNA]</scope>
    <source>
        <strain evidence="7">GAS496</strain>
    </source>
</reference>
<dbReference type="SUPFAM" id="SSF56784">
    <property type="entry name" value="HAD-like"/>
    <property type="match status" value="1"/>
</dbReference>
<accession>A0A318HRV7</accession>
<evidence type="ECO:0000256" key="1">
    <source>
        <dbReference type="ARBA" id="ARBA00001946"/>
    </source>
</evidence>
<dbReference type="NCBIfam" id="TIGR01509">
    <property type="entry name" value="HAD-SF-IA-v3"/>
    <property type="match status" value="1"/>
</dbReference>
<dbReference type="PANTHER" id="PTHR46193">
    <property type="entry name" value="6-PHOSPHOGLUCONATE PHOSPHATASE"/>
    <property type="match status" value="1"/>
</dbReference>
<keyword evidence="3" id="KW-0479">Metal-binding</keyword>
<keyword evidence="6" id="KW-0378">Hydrolase</keyword>
<dbReference type="AlphaFoldDB" id="A0A318HRV7"/>
<reference evidence="6 7" key="2">
    <citation type="submission" date="2018-06" db="EMBL/GenBank/DDBJ databases">
        <title>Sequencing of bacterial isolates from soil warming experiment in Harvard Forest, Massachusetts, USA.</title>
        <authorList>
            <person name="Deangelis K.PhD."/>
        </authorList>
    </citation>
    <scope>NUCLEOTIDE SEQUENCE [LARGE SCALE GENOMIC DNA]</scope>
    <source>
        <strain evidence="6 7">GAS496</strain>
    </source>
</reference>
<keyword evidence="5" id="KW-0119">Carbohydrate metabolism</keyword>
<dbReference type="Gene3D" id="3.40.50.1000">
    <property type="entry name" value="HAD superfamily/HAD-like"/>
    <property type="match status" value="1"/>
</dbReference>
<dbReference type="Proteomes" id="UP000247781">
    <property type="component" value="Unassembled WGS sequence"/>
</dbReference>
<name>A0A318HRV7_9MYCO</name>